<evidence type="ECO:0000313" key="1">
    <source>
        <dbReference type="EMBL" id="KAI3733151.1"/>
    </source>
</evidence>
<dbReference type="EMBL" id="CM042038">
    <property type="protein sequence ID" value="KAI3733151.1"/>
    <property type="molecule type" value="Genomic_DNA"/>
</dbReference>
<proteinExistence type="predicted"/>
<reference evidence="1 2" key="2">
    <citation type="journal article" date="2022" name="Mol. Ecol. Resour.">
        <title>The genomes of chicory, endive, great burdock and yacon provide insights into Asteraceae paleo-polyploidization history and plant inulin production.</title>
        <authorList>
            <person name="Fan W."/>
            <person name="Wang S."/>
            <person name="Wang H."/>
            <person name="Wang A."/>
            <person name="Jiang F."/>
            <person name="Liu H."/>
            <person name="Zhao H."/>
            <person name="Xu D."/>
            <person name="Zhang Y."/>
        </authorList>
    </citation>
    <scope>NUCLEOTIDE SEQUENCE [LARGE SCALE GENOMIC DNA]</scope>
    <source>
        <strain evidence="2">cv. Yunnan</strain>
        <tissue evidence="1">Leaves</tissue>
    </source>
</reference>
<keyword evidence="2" id="KW-1185">Reference proteome</keyword>
<gene>
    <name evidence="1" type="ORF">L1987_64369</name>
</gene>
<accession>A0ACB9CFY7</accession>
<reference evidence="2" key="1">
    <citation type="journal article" date="2022" name="Mol. Ecol. Resour.">
        <title>The genomes of chicory, endive, great burdock and yacon provide insights into Asteraceae palaeo-polyploidization history and plant inulin production.</title>
        <authorList>
            <person name="Fan W."/>
            <person name="Wang S."/>
            <person name="Wang H."/>
            <person name="Wang A."/>
            <person name="Jiang F."/>
            <person name="Liu H."/>
            <person name="Zhao H."/>
            <person name="Xu D."/>
            <person name="Zhang Y."/>
        </authorList>
    </citation>
    <scope>NUCLEOTIDE SEQUENCE [LARGE SCALE GENOMIC DNA]</scope>
    <source>
        <strain evidence="2">cv. Yunnan</strain>
    </source>
</reference>
<evidence type="ECO:0000313" key="2">
    <source>
        <dbReference type="Proteomes" id="UP001056120"/>
    </source>
</evidence>
<comment type="caution">
    <text evidence="1">The sequence shown here is derived from an EMBL/GenBank/DDBJ whole genome shotgun (WGS) entry which is preliminary data.</text>
</comment>
<protein>
    <submittedName>
        <fullName evidence="1">Uncharacterized protein</fullName>
    </submittedName>
</protein>
<sequence>MQRKKVIAYASRQLKIHEKNYSTHDLELGAIIFALKLWRHYLYGVKFTIYTDHKSLKYIFSQKELNMRQRRWMEILNDYDCEICYHEGKANVVADALSRKENVKPKRVRSLRLELQIDLVSQLKEAQELALKEGNFEKEGMKGMLDLLIKGEDNILRMNKRIWVPVTGDLRERILEEAHKSKYTMHPGSDKMYKNLKESYWWIGMKKNIAIYVAKCLTCSKVKAEHQKPAGLLQQLELPVWKWELITMDFITKLPRTTRGNNAIWVIIDRLTKSAHFLSIKDTMSMDKMAQIYVNEIVTLHGVPLSIVSDRDSRFTSRFWQSFQTALGTRLNLSTAYHPQTDGQSERTIQTLEDMLRACVIDFGGNWDDHLPLMEFSYNNSYHTSIQAAPFEALYGRKCRTPVCWSDIGENQLSGPEIVQETTDKILQIRERLKMARDRQKSYADKRRKPLEFQIGDKCLADESLLMPLQDVEVNEKLKFIERPLQIEDRQIKKLKRKQLALVKIRWDSRRGPEYTWELESEMRKKKSSSRGTREDFQPSLAVREGIVHASGPENTCHSPLPPADTCHADSALFVTPHPLAVRERFPWPVSRFQTFVSHKPDLSKLHNVPKRCSRILRNPAQAVVLSKSRKASSKNKDFRCPNIWDLIQIPALSRDARAGNAHSSKQAEVGDSGGASGSVRSVVVGSGAGGSAGAAVQIRFSKIEFWSESTMIRSYGNRVLLIHDSPIDEHESVLLTEDFDGLSYDEDKMRLKLEELERVLLDDTDEMDDSAHESPNESSSYNSSVRTGAITPKDLLFECALVVSEGNIEAALNMINELRGTVSIDGEPSQRILAYMVEALAARVAVSGKGLYKALKCKEPPSKDRLSAMQVLFEVCPCFRFGFTAANGAILEAFVGEKMVHIIDFDINQGSQYITLLQTLAGQHPKPHLRLTGVDDPESVQRPVGGLNHIGLRLKELAKSLNLDFEFNSVAANTAVVEPDTLNCRPGEAVIVNFAFQLHHMPDESVSTVNQRDRLLRMVKSLNPKLVTVVEQDVNTNTAPFLHRFHEAYSYYSALFDCIDATLPRESQERVNVEKQCLARDIVNIIACEGEERIERYEVSGKWKARMMMAGFQACPISENVNNSIRELITQYSTRYNMKVDTNAVHFGWEDKVLIVASAWR</sequence>
<name>A0ACB9CFY7_9ASTR</name>
<dbReference type="Proteomes" id="UP001056120">
    <property type="component" value="Linkage Group LG21"/>
</dbReference>
<organism evidence="1 2">
    <name type="scientific">Smallanthus sonchifolius</name>
    <dbReference type="NCBI Taxonomy" id="185202"/>
    <lineage>
        <taxon>Eukaryota</taxon>
        <taxon>Viridiplantae</taxon>
        <taxon>Streptophyta</taxon>
        <taxon>Embryophyta</taxon>
        <taxon>Tracheophyta</taxon>
        <taxon>Spermatophyta</taxon>
        <taxon>Magnoliopsida</taxon>
        <taxon>eudicotyledons</taxon>
        <taxon>Gunneridae</taxon>
        <taxon>Pentapetalae</taxon>
        <taxon>asterids</taxon>
        <taxon>campanulids</taxon>
        <taxon>Asterales</taxon>
        <taxon>Asteraceae</taxon>
        <taxon>Asteroideae</taxon>
        <taxon>Heliantheae alliance</taxon>
        <taxon>Millerieae</taxon>
        <taxon>Smallanthus</taxon>
    </lineage>
</organism>